<dbReference type="Gene3D" id="1.10.1760.20">
    <property type="match status" value="1"/>
</dbReference>
<feature type="transmembrane region" description="Helical" evidence="1">
    <location>
        <begin position="137"/>
        <end position="166"/>
    </location>
</feature>
<evidence type="ECO:0000256" key="1">
    <source>
        <dbReference type="SAM" id="Phobius"/>
    </source>
</evidence>
<name>A0A0A3IS29_9BACL</name>
<dbReference type="AlphaFoldDB" id="A0A0A3IS29"/>
<feature type="transmembrane region" description="Helical" evidence="1">
    <location>
        <begin position="105"/>
        <end position="131"/>
    </location>
</feature>
<dbReference type="EMBL" id="JPVN01000017">
    <property type="protein sequence ID" value="KGR77637.1"/>
    <property type="molecule type" value="Genomic_DNA"/>
</dbReference>
<dbReference type="Pfam" id="PF12822">
    <property type="entry name" value="ECF_trnsprt"/>
    <property type="match status" value="1"/>
</dbReference>
<feature type="transmembrane region" description="Helical" evidence="1">
    <location>
        <begin position="76"/>
        <end position="98"/>
    </location>
</feature>
<evidence type="ECO:0000313" key="2">
    <source>
        <dbReference type="EMBL" id="KGR77637.1"/>
    </source>
</evidence>
<keyword evidence="1" id="KW-0812">Transmembrane</keyword>
<dbReference type="RefSeq" id="WP_036188012.1">
    <property type="nucleotide sequence ID" value="NZ_AVDA01000017.1"/>
</dbReference>
<keyword evidence="1" id="KW-0472">Membrane</keyword>
<gene>
    <name evidence="2" type="ORF">CD29_14410</name>
</gene>
<organism evidence="2 3">
    <name type="scientific">Ureibacillus manganicus DSM 26584</name>
    <dbReference type="NCBI Taxonomy" id="1384049"/>
    <lineage>
        <taxon>Bacteria</taxon>
        <taxon>Bacillati</taxon>
        <taxon>Bacillota</taxon>
        <taxon>Bacilli</taxon>
        <taxon>Bacillales</taxon>
        <taxon>Caryophanaceae</taxon>
        <taxon>Ureibacillus</taxon>
    </lineage>
</organism>
<keyword evidence="3" id="KW-1185">Reference proteome</keyword>
<proteinExistence type="predicted"/>
<protein>
    <submittedName>
        <fullName evidence="2">Membrane protein</fullName>
    </submittedName>
</protein>
<dbReference type="eggNOG" id="ENOG502ZW3A">
    <property type="taxonomic scope" value="Bacteria"/>
</dbReference>
<dbReference type="GO" id="GO:0022857">
    <property type="term" value="F:transmembrane transporter activity"/>
    <property type="evidence" value="ECO:0007669"/>
    <property type="project" value="InterPro"/>
</dbReference>
<feature type="transmembrane region" description="Helical" evidence="1">
    <location>
        <begin position="37"/>
        <end position="70"/>
    </location>
</feature>
<dbReference type="InterPro" id="IPR024529">
    <property type="entry name" value="ECF_trnsprt_substrate-spec"/>
</dbReference>
<reference evidence="2 3" key="1">
    <citation type="submission" date="2014-02" db="EMBL/GenBank/DDBJ databases">
        <title>Draft genome sequence of Lysinibacillus manganicus DSM 26584T.</title>
        <authorList>
            <person name="Zhang F."/>
            <person name="Wang G."/>
            <person name="Zhang L."/>
        </authorList>
    </citation>
    <scope>NUCLEOTIDE SEQUENCE [LARGE SCALE GENOMIC DNA]</scope>
    <source>
        <strain evidence="2 3">DSM 26584</strain>
    </source>
</reference>
<accession>A0A0A3IS29</accession>
<sequence>MNNVIRNIVFTSLCIAIGLLLPQFIKIIPVMNIGAVLLPMHIPVLICGILCGWRFGVICGATLPILAYVLTGMPPIFPIGISMMFELATYGLLTGLLYELTKGKIYISLIGAMIGGRLVMGIANTILFNFAGNAFGWMAFISSAFITALPGIIIQLIIIPVIIMALQRNLVWKQATQY</sequence>
<dbReference type="OrthoDB" id="9815422at2"/>
<comment type="caution">
    <text evidence="2">The sequence shown here is derived from an EMBL/GenBank/DDBJ whole genome shotgun (WGS) entry which is preliminary data.</text>
</comment>
<evidence type="ECO:0000313" key="3">
    <source>
        <dbReference type="Proteomes" id="UP000030416"/>
    </source>
</evidence>
<keyword evidence="1" id="KW-1133">Transmembrane helix</keyword>
<dbReference type="Proteomes" id="UP000030416">
    <property type="component" value="Unassembled WGS sequence"/>
</dbReference>